<keyword evidence="6" id="KW-0800">Toxin</keyword>
<proteinExistence type="inferred from homology"/>
<reference evidence="15 16" key="1">
    <citation type="submission" date="2018-03" db="EMBL/GenBank/DDBJ databases">
        <title>Genomic Encyclopedia of Archaeal and Bacterial Type Strains, Phase II (KMG-II): from individual species to whole genera.</title>
        <authorList>
            <person name="Goeker M."/>
        </authorList>
    </citation>
    <scope>NUCLEOTIDE SEQUENCE [LARGE SCALE GENOMIC DNA]</scope>
    <source>
        <strain evidence="15 16">DSM 100212</strain>
    </source>
</reference>
<dbReference type="GO" id="GO:0004222">
    <property type="term" value="F:metalloendopeptidase activity"/>
    <property type="evidence" value="ECO:0007669"/>
    <property type="project" value="InterPro"/>
</dbReference>
<dbReference type="InterPro" id="IPR024079">
    <property type="entry name" value="MetalloPept_cat_dom_sf"/>
</dbReference>
<gene>
    <name evidence="15" type="ORF">CLV74_10851</name>
</gene>
<keyword evidence="10" id="KW-0378">Hydrolase</keyword>
<dbReference type="InterPro" id="IPR006026">
    <property type="entry name" value="Peptidase_Metallo"/>
</dbReference>
<dbReference type="InterPro" id="IPR050557">
    <property type="entry name" value="RTX_toxin/Mannuronan_C5-epim"/>
</dbReference>
<evidence type="ECO:0000256" key="3">
    <source>
        <dbReference type="ARBA" id="ARBA00004613"/>
    </source>
</evidence>
<evidence type="ECO:0000256" key="6">
    <source>
        <dbReference type="ARBA" id="ARBA00022656"/>
    </source>
</evidence>
<keyword evidence="11" id="KW-0862">Zinc</keyword>
<keyword evidence="9" id="KW-0677">Repeat</keyword>
<evidence type="ECO:0000256" key="11">
    <source>
        <dbReference type="ARBA" id="ARBA00022833"/>
    </source>
</evidence>
<dbReference type="PRINTS" id="PR01488">
    <property type="entry name" value="RTXTOXINA"/>
</dbReference>
<dbReference type="PROSITE" id="PS00330">
    <property type="entry name" value="HEMOLYSIN_CALCIUM"/>
    <property type="match status" value="7"/>
</dbReference>
<comment type="cofactor">
    <cofactor evidence="1">
        <name>Ca(2+)</name>
        <dbReference type="ChEBI" id="CHEBI:29108"/>
    </cofactor>
</comment>
<keyword evidence="8" id="KW-0479">Metal-binding</keyword>
<dbReference type="Gene3D" id="2.150.10.10">
    <property type="entry name" value="Serralysin-like metalloprotease, C-terminal"/>
    <property type="match status" value="6"/>
</dbReference>
<dbReference type="Gene3D" id="3.40.390.10">
    <property type="entry name" value="Collagenase (Catalytic Domain)"/>
    <property type="match status" value="1"/>
</dbReference>
<organism evidence="15 16">
    <name type="scientific">Donghicola tyrosinivorans</name>
    <dbReference type="NCBI Taxonomy" id="1652492"/>
    <lineage>
        <taxon>Bacteria</taxon>
        <taxon>Pseudomonadati</taxon>
        <taxon>Pseudomonadota</taxon>
        <taxon>Alphaproteobacteria</taxon>
        <taxon>Rhodobacterales</taxon>
        <taxon>Roseobacteraceae</taxon>
        <taxon>Donghicola</taxon>
    </lineage>
</organism>
<evidence type="ECO:0000256" key="7">
    <source>
        <dbReference type="ARBA" id="ARBA00022670"/>
    </source>
</evidence>
<dbReference type="GO" id="GO:0005615">
    <property type="term" value="C:extracellular space"/>
    <property type="evidence" value="ECO:0007669"/>
    <property type="project" value="InterPro"/>
</dbReference>
<evidence type="ECO:0000313" key="16">
    <source>
        <dbReference type="Proteomes" id="UP000238392"/>
    </source>
</evidence>
<dbReference type="Proteomes" id="UP000238392">
    <property type="component" value="Unassembled WGS sequence"/>
</dbReference>
<dbReference type="EMBL" id="PVTQ01000008">
    <property type="protein sequence ID" value="PRY88247.1"/>
    <property type="molecule type" value="Genomic_DNA"/>
</dbReference>
<dbReference type="AlphaFoldDB" id="A0A2T0WNH4"/>
<evidence type="ECO:0000313" key="15">
    <source>
        <dbReference type="EMBL" id="PRY88247.1"/>
    </source>
</evidence>
<keyword evidence="12" id="KW-0843">Virulence</keyword>
<evidence type="ECO:0000259" key="14">
    <source>
        <dbReference type="SMART" id="SM00235"/>
    </source>
</evidence>
<comment type="subcellular location">
    <subcellularLocation>
        <location evidence="2">Membrane</location>
    </subcellularLocation>
    <subcellularLocation>
        <location evidence="3">Secreted</location>
    </subcellularLocation>
</comment>
<dbReference type="GO" id="GO:0016020">
    <property type="term" value="C:membrane"/>
    <property type="evidence" value="ECO:0007669"/>
    <property type="project" value="UniProtKB-SubCell"/>
</dbReference>
<dbReference type="Pfam" id="PF00353">
    <property type="entry name" value="HemolysinCabind"/>
    <property type="match status" value="8"/>
</dbReference>
<dbReference type="GO" id="GO:0005509">
    <property type="term" value="F:calcium ion binding"/>
    <property type="evidence" value="ECO:0007669"/>
    <property type="project" value="InterPro"/>
</dbReference>
<dbReference type="GO" id="GO:0031012">
    <property type="term" value="C:extracellular matrix"/>
    <property type="evidence" value="ECO:0007669"/>
    <property type="project" value="InterPro"/>
</dbReference>
<evidence type="ECO:0000256" key="8">
    <source>
        <dbReference type="ARBA" id="ARBA00022723"/>
    </source>
</evidence>
<evidence type="ECO:0000256" key="12">
    <source>
        <dbReference type="ARBA" id="ARBA00023026"/>
    </source>
</evidence>
<evidence type="ECO:0000256" key="1">
    <source>
        <dbReference type="ARBA" id="ARBA00001913"/>
    </source>
</evidence>
<feature type="domain" description="Peptidase metallopeptidase" evidence="14">
    <location>
        <begin position="29"/>
        <end position="179"/>
    </location>
</feature>
<evidence type="ECO:0000256" key="2">
    <source>
        <dbReference type="ARBA" id="ARBA00004370"/>
    </source>
</evidence>
<dbReference type="Pfam" id="PF08548">
    <property type="entry name" value="Peptidase_M10_C"/>
    <property type="match status" value="1"/>
</dbReference>
<dbReference type="SUPFAM" id="SSF55486">
    <property type="entry name" value="Metalloproteases ('zincins'), catalytic domain"/>
    <property type="match status" value="1"/>
</dbReference>
<dbReference type="InterPro" id="IPR001818">
    <property type="entry name" value="Pept_M10_metallopeptidase"/>
</dbReference>
<keyword evidence="7" id="KW-0645">Protease</keyword>
<dbReference type="InterPro" id="IPR001343">
    <property type="entry name" value="Hemolysn_Ca-bd"/>
</dbReference>
<sequence length="844" mass="86378">MATDTSLSLQALANRVMQDPSSTTLADPLSANLSALGGAITYNLGSSSADADGISEARAEVVQQALAYISNTTGIRFTEVSGDSLITFTDDEAGGFTRYSYWPDTNDMFSAQVNISEAWFQGSTSSTDYYFQTVLHEIGHALGLDHPDEYTTFTYNPDVANDNWHTSVMSYAAPSQYQTEGLSYAQTYSVADMIALQQLYTSQVAQVGASTGYQILSGDTVYGFNTSLDGNLFPVLSALADNAGSNFYTLADAGGIDTLDASGWSMDQDIDLTITQATATSATSSSIGGGTDNLFLAAGTVIENASTGAGDDRIVGNTAANDLSAGDGDDLLFGMAGNDTLTGGDGNDVLYGGDGNDLLQGGAGNEIFILEAGNDTIDGGAGIDWLTLADRDGVHVNLFRGTVFDQDTGRDTIIGIENVSGSSGDDYLTGDDNDNQLIGADGNDRLAGGGGDDMLLGGIGADRLLGDEGNDIQLGGDGDDRLYIGAGDDVLEGGDGVDWVYSDPDGANVIDLSNTGTQNTGFGNDSLTEIENISGSRYGDALTGDDGANKLRGNAGDDTLYGNGGADNLLGGSGNDMLDGGAGYDRMMGGSGDDTLYGQDGNDRLWGGDGDDLLDGGAGDDILSSDAGNDTLIGGDGQDTLRLYGRTDMRVDLAAGTATGDATGTDILSGIENVMGFKADDHITGDDGANQLSGGAGSDTVIGAGGDDILWGGAGNDSLLSGLGNDLMGGGTGHDSLWGGDGDDTLAGGSGNDLLVGGLGTDQMTGGQGTDIFRIMLGDGLLTDVIRDFTIGTDQLQFELDEDDETGLLFSQSGSGLTVTYGTSSVYLDGVEDEEVHADLLSFG</sequence>
<dbReference type="CDD" id="cd04277">
    <property type="entry name" value="ZnMc_serralysin_like"/>
    <property type="match status" value="1"/>
</dbReference>
<evidence type="ECO:0000256" key="5">
    <source>
        <dbReference type="ARBA" id="ARBA00022525"/>
    </source>
</evidence>
<evidence type="ECO:0000256" key="10">
    <source>
        <dbReference type="ARBA" id="ARBA00022801"/>
    </source>
</evidence>
<keyword evidence="5" id="KW-0964">Secreted</keyword>
<dbReference type="OrthoDB" id="733404at2"/>
<dbReference type="SUPFAM" id="SSF51120">
    <property type="entry name" value="beta-Roll"/>
    <property type="match status" value="5"/>
</dbReference>
<dbReference type="InterPro" id="IPR034033">
    <property type="entry name" value="Serralysin-like"/>
</dbReference>
<dbReference type="RefSeq" id="WP_106265253.1">
    <property type="nucleotide sequence ID" value="NZ_PVTQ01000008.1"/>
</dbReference>
<keyword evidence="16" id="KW-1185">Reference proteome</keyword>
<dbReference type="PRINTS" id="PR00313">
    <property type="entry name" value="CABNDNGRPT"/>
</dbReference>
<protein>
    <submittedName>
        <fullName evidence="15">Ca2+-binding RTX toxin-like protein</fullName>
    </submittedName>
</protein>
<comment type="similarity">
    <text evidence="4">Belongs to the peptidase M10B family.</text>
</comment>
<dbReference type="GO" id="GO:0008270">
    <property type="term" value="F:zinc ion binding"/>
    <property type="evidence" value="ECO:0007669"/>
    <property type="project" value="InterPro"/>
</dbReference>
<dbReference type="InterPro" id="IPR011049">
    <property type="entry name" value="Serralysin-like_metalloprot_C"/>
</dbReference>
<dbReference type="GO" id="GO:0006508">
    <property type="term" value="P:proteolysis"/>
    <property type="evidence" value="ECO:0007669"/>
    <property type="project" value="UniProtKB-KW"/>
</dbReference>
<keyword evidence="13" id="KW-0472">Membrane</keyword>
<dbReference type="InterPro" id="IPR003995">
    <property type="entry name" value="RTX_toxin_determinant-A"/>
</dbReference>
<dbReference type="InterPro" id="IPR013858">
    <property type="entry name" value="Peptidase_M10B_C"/>
</dbReference>
<dbReference type="Pfam" id="PF00413">
    <property type="entry name" value="Peptidase_M10"/>
    <property type="match status" value="1"/>
</dbReference>
<dbReference type="GO" id="GO:0090729">
    <property type="term" value="F:toxin activity"/>
    <property type="evidence" value="ECO:0007669"/>
    <property type="project" value="UniProtKB-KW"/>
</dbReference>
<evidence type="ECO:0000256" key="4">
    <source>
        <dbReference type="ARBA" id="ARBA00009490"/>
    </source>
</evidence>
<accession>A0A2T0WNH4</accession>
<name>A0A2T0WNH4_9RHOB</name>
<dbReference type="PANTHER" id="PTHR38340">
    <property type="entry name" value="S-LAYER PROTEIN"/>
    <property type="match status" value="1"/>
</dbReference>
<dbReference type="InterPro" id="IPR018511">
    <property type="entry name" value="Hemolysin-typ_Ca-bd_CS"/>
</dbReference>
<dbReference type="PANTHER" id="PTHR38340:SF1">
    <property type="entry name" value="S-LAYER PROTEIN"/>
    <property type="match status" value="1"/>
</dbReference>
<evidence type="ECO:0000256" key="13">
    <source>
        <dbReference type="ARBA" id="ARBA00023136"/>
    </source>
</evidence>
<evidence type="ECO:0000256" key="9">
    <source>
        <dbReference type="ARBA" id="ARBA00022737"/>
    </source>
</evidence>
<dbReference type="SMART" id="SM00235">
    <property type="entry name" value="ZnMc"/>
    <property type="match status" value="1"/>
</dbReference>
<comment type="caution">
    <text evidence="15">The sequence shown here is derived from an EMBL/GenBank/DDBJ whole genome shotgun (WGS) entry which is preliminary data.</text>
</comment>